<comment type="caution">
    <text evidence="1">The sequence shown here is derived from an EMBL/GenBank/DDBJ whole genome shotgun (WGS) entry which is preliminary data.</text>
</comment>
<evidence type="ECO:0000313" key="2">
    <source>
        <dbReference type="Proteomes" id="UP001495910"/>
    </source>
</evidence>
<gene>
    <name evidence="1" type="ORF">V8G57_11560</name>
</gene>
<proteinExistence type="predicted"/>
<reference evidence="1 2" key="1">
    <citation type="submission" date="2024-02" db="EMBL/GenBank/DDBJ databases">
        <title>Draft genome sequence of Collimonas sp. strain H4R21, an effective mineral-weathering bacterial strain isolated from the beech rhizosphere.</title>
        <authorList>
            <person name="Morin E."/>
            <person name="Uroz S."/>
            <person name="Leveau J.H.J."/>
            <person name="Kumar R."/>
            <person name="Rey M.W."/>
            <person name="Pham J."/>
        </authorList>
    </citation>
    <scope>NUCLEOTIDE SEQUENCE [LARGE SCALE GENOMIC DNA]</scope>
    <source>
        <strain evidence="1 2">H4R21</strain>
    </source>
</reference>
<dbReference type="EMBL" id="JBANDC010000007">
    <property type="protein sequence ID" value="MEM4988024.1"/>
    <property type="molecule type" value="Genomic_DNA"/>
</dbReference>
<protein>
    <recommendedName>
        <fullName evidence="3">Helix-turn-helix domain-containing protein</fullName>
    </recommendedName>
</protein>
<sequence length="142" mass="16393">MKYPNERYGNPEALKYWARGIPLHMLAYRLKRSKRCVSDWLNGVKKIPYWVPELLRLQTMEHENIIRQMRIAPLRKKLGLVQNTGQIVLIFLGVAIPNGPRRSAWFGGPLIKDFESESLPINQPYDIKTRIVIVSFGCDSTG</sequence>
<evidence type="ECO:0008006" key="3">
    <source>
        <dbReference type="Google" id="ProtNLM"/>
    </source>
</evidence>
<evidence type="ECO:0000313" key="1">
    <source>
        <dbReference type="EMBL" id="MEM4988024.1"/>
    </source>
</evidence>
<dbReference type="Proteomes" id="UP001495910">
    <property type="component" value="Unassembled WGS sequence"/>
</dbReference>
<organism evidence="1 2">
    <name type="scientific">Collimonas rhizosphaerae</name>
    <dbReference type="NCBI Taxonomy" id="3126357"/>
    <lineage>
        <taxon>Bacteria</taxon>
        <taxon>Pseudomonadati</taxon>
        <taxon>Pseudomonadota</taxon>
        <taxon>Betaproteobacteria</taxon>
        <taxon>Burkholderiales</taxon>
        <taxon>Oxalobacteraceae</taxon>
        <taxon>Collimonas</taxon>
    </lineage>
</organism>
<accession>A0ABU9PVI5</accession>
<name>A0ABU9PVI5_9BURK</name>
<dbReference type="RefSeq" id="WP_342829514.1">
    <property type="nucleotide sequence ID" value="NZ_JBANDC010000007.1"/>
</dbReference>
<keyword evidence="2" id="KW-1185">Reference proteome</keyword>